<dbReference type="Gene3D" id="2.170.130.10">
    <property type="entry name" value="TonB-dependent receptor, plug domain"/>
    <property type="match status" value="1"/>
</dbReference>
<evidence type="ECO:0000256" key="4">
    <source>
        <dbReference type="ARBA" id="ARBA00022496"/>
    </source>
</evidence>
<dbReference type="SUPFAM" id="SSF56935">
    <property type="entry name" value="Porins"/>
    <property type="match status" value="1"/>
</dbReference>
<dbReference type="Pfam" id="PF00593">
    <property type="entry name" value="TonB_dep_Rec_b-barrel"/>
    <property type="match status" value="1"/>
</dbReference>
<evidence type="ECO:0000256" key="12">
    <source>
        <dbReference type="RuleBase" id="RU003357"/>
    </source>
</evidence>
<evidence type="ECO:0000256" key="13">
    <source>
        <dbReference type="SAM" id="SignalP"/>
    </source>
</evidence>
<keyword evidence="7" id="KW-0406">Ion transport</keyword>
<organism evidence="16 17">
    <name type="scientific">Aquimarina algicola</name>
    <dbReference type="NCBI Taxonomy" id="2589995"/>
    <lineage>
        <taxon>Bacteria</taxon>
        <taxon>Pseudomonadati</taxon>
        <taxon>Bacteroidota</taxon>
        <taxon>Flavobacteriia</taxon>
        <taxon>Flavobacteriales</taxon>
        <taxon>Flavobacteriaceae</taxon>
        <taxon>Aquimarina</taxon>
    </lineage>
</organism>
<keyword evidence="13" id="KW-0732">Signal</keyword>
<dbReference type="Proteomes" id="UP000315540">
    <property type="component" value="Unassembled WGS sequence"/>
</dbReference>
<dbReference type="PANTHER" id="PTHR32552:SF81">
    <property type="entry name" value="TONB-DEPENDENT OUTER MEMBRANE RECEPTOR"/>
    <property type="match status" value="1"/>
</dbReference>
<evidence type="ECO:0000256" key="10">
    <source>
        <dbReference type="ARBA" id="ARBA00023237"/>
    </source>
</evidence>
<evidence type="ECO:0000259" key="14">
    <source>
        <dbReference type="Pfam" id="PF00593"/>
    </source>
</evidence>
<keyword evidence="6" id="KW-0408">Iron</keyword>
<evidence type="ECO:0000256" key="5">
    <source>
        <dbReference type="ARBA" id="ARBA00022692"/>
    </source>
</evidence>
<dbReference type="Pfam" id="PF13715">
    <property type="entry name" value="CarbopepD_reg_2"/>
    <property type="match status" value="1"/>
</dbReference>
<reference evidence="16 17" key="1">
    <citation type="submission" date="2019-06" db="EMBL/GenBank/DDBJ databases">
        <authorList>
            <person name="Meng X."/>
        </authorList>
    </citation>
    <scope>NUCLEOTIDE SEQUENCE [LARGE SCALE GENOMIC DNA]</scope>
    <source>
        <strain evidence="16 17">M625</strain>
    </source>
</reference>
<evidence type="ECO:0000256" key="6">
    <source>
        <dbReference type="ARBA" id="ARBA00023004"/>
    </source>
</evidence>
<feature type="chain" id="PRO_5021369011" evidence="13">
    <location>
        <begin position="20"/>
        <end position="739"/>
    </location>
</feature>
<comment type="subcellular location">
    <subcellularLocation>
        <location evidence="1 11">Cell outer membrane</location>
        <topology evidence="1 11">Multi-pass membrane protein</topology>
    </subcellularLocation>
</comment>
<evidence type="ECO:0000256" key="3">
    <source>
        <dbReference type="ARBA" id="ARBA00022452"/>
    </source>
</evidence>
<evidence type="ECO:0000313" key="16">
    <source>
        <dbReference type="EMBL" id="TPN87052.1"/>
    </source>
</evidence>
<dbReference type="InterPro" id="IPR036942">
    <property type="entry name" value="Beta-barrel_TonB_sf"/>
</dbReference>
<evidence type="ECO:0000256" key="1">
    <source>
        <dbReference type="ARBA" id="ARBA00004571"/>
    </source>
</evidence>
<gene>
    <name evidence="16" type="ORF">FHK87_05525</name>
</gene>
<evidence type="ECO:0000313" key="17">
    <source>
        <dbReference type="Proteomes" id="UP000315540"/>
    </source>
</evidence>
<dbReference type="GO" id="GO:0006826">
    <property type="term" value="P:iron ion transport"/>
    <property type="evidence" value="ECO:0007669"/>
    <property type="project" value="UniProtKB-KW"/>
</dbReference>
<dbReference type="RefSeq" id="WP_140591126.1">
    <property type="nucleotide sequence ID" value="NZ_VFWZ01000002.1"/>
</dbReference>
<evidence type="ECO:0000259" key="15">
    <source>
        <dbReference type="Pfam" id="PF07715"/>
    </source>
</evidence>
<dbReference type="GO" id="GO:0009279">
    <property type="term" value="C:cell outer membrane"/>
    <property type="evidence" value="ECO:0007669"/>
    <property type="project" value="UniProtKB-SubCell"/>
</dbReference>
<feature type="domain" description="TonB-dependent receptor-like beta-barrel" evidence="14">
    <location>
        <begin position="303"/>
        <end position="695"/>
    </location>
</feature>
<dbReference type="InterPro" id="IPR012910">
    <property type="entry name" value="Plug_dom"/>
</dbReference>
<dbReference type="EMBL" id="VFWZ01000002">
    <property type="protein sequence ID" value="TPN87052.1"/>
    <property type="molecule type" value="Genomic_DNA"/>
</dbReference>
<dbReference type="InterPro" id="IPR008969">
    <property type="entry name" value="CarboxyPept-like_regulatory"/>
</dbReference>
<comment type="caution">
    <text evidence="16">The sequence shown here is derived from an EMBL/GenBank/DDBJ whole genome shotgun (WGS) entry which is preliminary data.</text>
</comment>
<dbReference type="Pfam" id="PF07715">
    <property type="entry name" value="Plug"/>
    <property type="match status" value="1"/>
</dbReference>
<evidence type="ECO:0000256" key="8">
    <source>
        <dbReference type="ARBA" id="ARBA00023077"/>
    </source>
</evidence>
<protein>
    <submittedName>
        <fullName evidence="16">TonB-dependent receptor</fullName>
    </submittedName>
</protein>
<keyword evidence="4" id="KW-0410">Iron transport</keyword>
<dbReference type="AlphaFoldDB" id="A0A504JEG1"/>
<feature type="domain" description="TonB-dependent receptor plug" evidence="15">
    <location>
        <begin position="115"/>
        <end position="216"/>
    </location>
</feature>
<keyword evidence="17" id="KW-1185">Reference proteome</keyword>
<keyword evidence="10 11" id="KW-0998">Cell outer membrane</keyword>
<keyword evidence="8 12" id="KW-0798">TonB box</keyword>
<dbReference type="Gene3D" id="2.40.170.20">
    <property type="entry name" value="TonB-dependent receptor, beta-barrel domain"/>
    <property type="match status" value="1"/>
</dbReference>
<keyword evidence="9 11" id="KW-0472">Membrane</keyword>
<evidence type="ECO:0000256" key="7">
    <source>
        <dbReference type="ARBA" id="ARBA00023065"/>
    </source>
</evidence>
<name>A0A504JEG1_9FLAO</name>
<dbReference type="InterPro" id="IPR037066">
    <property type="entry name" value="Plug_dom_sf"/>
</dbReference>
<keyword evidence="2 11" id="KW-0813">Transport</keyword>
<dbReference type="PANTHER" id="PTHR32552">
    <property type="entry name" value="FERRICHROME IRON RECEPTOR-RELATED"/>
    <property type="match status" value="1"/>
</dbReference>
<accession>A0A504JEG1</accession>
<proteinExistence type="inferred from homology"/>
<dbReference type="PROSITE" id="PS52016">
    <property type="entry name" value="TONB_DEPENDENT_REC_3"/>
    <property type="match status" value="1"/>
</dbReference>
<comment type="similarity">
    <text evidence="11 12">Belongs to the TonB-dependent receptor family.</text>
</comment>
<dbReference type="SUPFAM" id="SSF49464">
    <property type="entry name" value="Carboxypeptidase regulatory domain-like"/>
    <property type="match status" value="1"/>
</dbReference>
<keyword evidence="16" id="KW-0675">Receptor</keyword>
<dbReference type="InterPro" id="IPR039426">
    <property type="entry name" value="TonB-dep_rcpt-like"/>
</dbReference>
<feature type="signal peptide" evidence="13">
    <location>
        <begin position="1"/>
        <end position="19"/>
    </location>
</feature>
<evidence type="ECO:0000256" key="2">
    <source>
        <dbReference type="ARBA" id="ARBA00022448"/>
    </source>
</evidence>
<evidence type="ECO:0000256" key="9">
    <source>
        <dbReference type="ARBA" id="ARBA00023136"/>
    </source>
</evidence>
<keyword evidence="3 11" id="KW-1134">Transmembrane beta strand</keyword>
<sequence length="739" mass="83535">MKLFFSSLLFLFLYSSLYAQTLLGSVVNQNQQVLKEATILNKTTNEHTHTNTYGSFNLKNVSVGDIIKFSRLGYRSEELIVKDLNSPLAIVLFPESINLDEVIIASEVNTLQLITDIDTQINPVDSSQDILRKVPGLFIGQHAGGGKAEQIFLRGFDIDHGTDINLTVDGLPVNMVSHAHGQGYADLHFVIPETIDKVDFGKGGYYEDKGNFATAGYVDFKTKENLDTSMIKLEAGQFDTYRILGMFNIINTAQHNAYIASEYLSTDSFFDSPQNFNRTNIFGKYTGFVTKSDKLGVIISNFDSKWDASGQIPQRAVDSGLISRFGAIDDTEGGNTSRINFLVNYDKIIDRKSTLKNSVYWSEYDFELYSNFTFLLEDPINGDQIRQKEGRTIFGLNSEYQKAFSVHKLEGTWQAGISLRNDQSKDNELSRSRNRIETLEQIQFGDINETNFGAYLGANIKFNKWTFNPSIRVDYFDFQYNDALLGVYQTQEETEAIVSPKLNVFYNVSNELQMYIKAGKGFHSNDTRVVVAREGKTILPSALGSDIGFVWKPTSKMLFNLAYWYLHLEQEFVYVGDAGIVEPSGETRRQGIDFSYRYQVFPWMFCNLDANYTHARSIDEPSDADYIPLAADFTLMGGVNILHKSGFFGSVNVRHLNDRPANEDNSIVAEGYTITDMNVGYKLGKISLGIQIQNLFDQDWNETQFATESRLSGEPESVEEIHFTPGTPFFLRTTVQYNF</sequence>
<dbReference type="InterPro" id="IPR000531">
    <property type="entry name" value="Beta-barrel_TonB"/>
</dbReference>
<keyword evidence="5 11" id="KW-0812">Transmembrane</keyword>
<evidence type="ECO:0000256" key="11">
    <source>
        <dbReference type="PROSITE-ProRule" id="PRU01360"/>
    </source>
</evidence>
<dbReference type="OrthoDB" id="99480at2"/>